<evidence type="ECO:0000313" key="2">
    <source>
        <dbReference type="EMBL" id="KAG5630993.1"/>
    </source>
</evidence>
<name>A0A9J6B2R1_SOLCO</name>
<feature type="transmembrane region" description="Helical" evidence="1">
    <location>
        <begin position="59"/>
        <end position="80"/>
    </location>
</feature>
<dbReference type="EMBL" id="JACXVP010000001">
    <property type="protein sequence ID" value="KAG5630993.1"/>
    <property type="molecule type" value="Genomic_DNA"/>
</dbReference>
<comment type="caution">
    <text evidence="2">The sequence shown here is derived from an EMBL/GenBank/DDBJ whole genome shotgun (WGS) entry which is preliminary data.</text>
</comment>
<reference evidence="2 3" key="1">
    <citation type="submission" date="2020-09" db="EMBL/GenBank/DDBJ databases">
        <title>De no assembly of potato wild relative species, Solanum commersonii.</title>
        <authorList>
            <person name="Cho K."/>
        </authorList>
    </citation>
    <scope>NUCLEOTIDE SEQUENCE [LARGE SCALE GENOMIC DNA]</scope>
    <source>
        <strain evidence="2">LZ3.2</strain>
        <tissue evidence="2">Leaf</tissue>
    </source>
</reference>
<accession>A0A9J6B2R1</accession>
<dbReference type="PANTHER" id="PTHR13325:SF3">
    <property type="entry name" value="MEMBRANE-BOUND TRANSCRIPTION FACTOR SITE-2 PROTEASE"/>
    <property type="match status" value="1"/>
</dbReference>
<sequence>MEGRRVRRFGRWRSNQTLLPVRVNRLSNAVSCWYCDCKSSILNEPLFGFGRKYSRFLKAWFSMGVGFSLAVLFAVTMILLYEIVQILCLYYGNTQMSNVMSEYLFGFSSMGGIVILCNKRVWKGEMVEHGNQSITCKMSGENSDFFWFVTAVCTDCKRVERRELWGVGGGGLYSVGERCARPWVVGGDLM</sequence>
<proteinExistence type="predicted"/>
<dbReference type="PANTHER" id="PTHR13325">
    <property type="entry name" value="PROTEASE M50 MEMBRANE-BOUND TRANSCRIPTION FACTOR SITE 2 PROTEASE"/>
    <property type="match status" value="1"/>
</dbReference>
<evidence type="ECO:0000256" key="1">
    <source>
        <dbReference type="SAM" id="Phobius"/>
    </source>
</evidence>
<keyword evidence="1" id="KW-1133">Transmembrane helix</keyword>
<evidence type="ECO:0000313" key="3">
    <source>
        <dbReference type="Proteomes" id="UP000824120"/>
    </source>
</evidence>
<organism evidence="2 3">
    <name type="scientific">Solanum commersonii</name>
    <name type="common">Commerson's wild potato</name>
    <name type="synonym">Commerson's nightshade</name>
    <dbReference type="NCBI Taxonomy" id="4109"/>
    <lineage>
        <taxon>Eukaryota</taxon>
        <taxon>Viridiplantae</taxon>
        <taxon>Streptophyta</taxon>
        <taxon>Embryophyta</taxon>
        <taxon>Tracheophyta</taxon>
        <taxon>Spermatophyta</taxon>
        <taxon>Magnoliopsida</taxon>
        <taxon>eudicotyledons</taxon>
        <taxon>Gunneridae</taxon>
        <taxon>Pentapetalae</taxon>
        <taxon>asterids</taxon>
        <taxon>lamiids</taxon>
        <taxon>Solanales</taxon>
        <taxon>Solanaceae</taxon>
        <taxon>Solanoideae</taxon>
        <taxon>Solaneae</taxon>
        <taxon>Solanum</taxon>
    </lineage>
</organism>
<dbReference type="GO" id="GO:0004222">
    <property type="term" value="F:metalloendopeptidase activity"/>
    <property type="evidence" value="ECO:0007669"/>
    <property type="project" value="InterPro"/>
</dbReference>
<dbReference type="GO" id="GO:1905897">
    <property type="term" value="P:regulation of response to endoplasmic reticulum stress"/>
    <property type="evidence" value="ECO:0007669"/>
    <property type="project" value="TreeGrafter"/>
</dbReference>
<dbReference type="Proteomes" id="UP000824120">
    <property type="component" value="Chromosome 1"/>
</dbReference>
<keyword evidence="3" id="KW-1185">Reference proteome</keyword>
<feature type="transmembrane region" description="Helical" evidence="1">
    <location>
        <begin position="100"/>
        <end position="117"/>
    </location>
</feature>
<keyword evidence="1" id="KW-0812">Transmembrane</keyword>
<dbReference type="GO" id="GO:0016020">
    <property type="term" value="C:membrane"/>
    <property type="evidence" value="ECO:0007669"/>
    <property type="project" value="InterPro"/>
</dbReference>
<dbReference type="AlphaFoldDB" id="A0A9J6B2R1"/>
<gene>
    <name evidence="2" type="ORF">H5410_002710</name>
</gene>
<keyword evidence="1" id="KW-0472">Membrane</keyword>
<protein>
    <submittedName>
        <fullName evidence="2">Uncharacterized protein</fullName>
    </submittedName>
</protein>
<dbReference type="GO" id="GO:0031293">
    <property type="term" value="P:membrane protein intracellular domain proteolysis"/>
    <property type="evidence" value="ECO:0007669"/>
    <property type="project" value="TreeGrafter"/>
</dbReference>
<dbReference type="InterPro" id="IPR001193">
    <property type="entry name" value="MBTPS2"/>
</dbReference>
<dbReference type="OrthoDB" id="1737417at2759"/>
<dbReference type="GO" id="GO:0005737">
    <property type="term" value="C:cytoplasm"/>
    <property type="evidence" value="ECO:0007669"/>
    <property type="project" value="TreeGrafter"/>
</dbReference>